<dbReference type="InterPro" id="IPR012902">
    <property type="entry name" value="N_methyl_site"/>
</dbReference>
<keyword evidence="7" id="KW-0812">Transmembrane</keyword>
<keyword evidence="6" id="KW-0997">Cell inner membrane</keyword>
<feature type="region of interest" description="Disordered" evidence="10">
    <location>
        <begin position="114"/>
        <end position="136"/>
    </location>
</feature>
<organism evidence="12 13">
    <name type="scientific">Pseudoalteromonas ulvae</name>
    <dbReference type="NCBI Taxonomy" id="107327"/>
    <lineage>
        <taxon>Bacteria</taxon>
        <taxon>Pseudomonadati</taxon>
        <taxon>Pseudomonadota</taxon>
        <taxon>Gammaproteobacteria</taxon>
        <taxon>Alteromonadales</taxon>
        <taxon>Pseudoalteromonadaceae</taxon>
        <taxon>Pseudoalteromonas</taxon>
    </lineage>
</organism>
<comment type="subcellular location">
    <subcellularLocation>
        <location evidence="1">Cell inner membrane</location>
        <topology evidence="1">Single-pass membrane protein</topology>
    </subcellularLocation>
</comment>
<comment type="caution">
    <text evidence="12">The sequence shown here is derived from an EMBL/GenBank/DDBJ whole genome shotgun (WGS) entry which is preliminary data.</text>
</comment>
<dbReference type="OrthoDB" id="9795612at2"/>
<sequence>MKNKQSCRQSGFTMMELLIVIVILGLLMSLVAPKFFSKLSSSERKIAAAQMAAFETAIDTYRLDLGKYPTELSQLRKSDEPRWDGPYLPKDIPLDPWGNPYIYKVPGTDNNPYELKSYGSDGKEGGADNNADIIHQ</sequence>
<dbReference type="PRINTS" id="PR00813">
    <property type="entry name" value="BCTERIALGSPG"/>
</dbReference>
<feature type="domain" description="Type II secretion system protein GspG C-terminal" evidence="11">
    <location>
        <begin position="35"/>
        <end position="134"/>
    </location>
</feature>
<dbReference type="Pfam" id="PF07963">
    <property type="entry name" value="N_methyl"/>
    <property type="match status" value="1"/>
</dbReference>
<dbReference type="GO" id="GO:0015627">
    <property type="term" value="C:type II protein secretion system complex"/>
    <property type="evidence" value="ECO:0007669"/>
    <property type="project" value="InterPro"/>
</dbReference>
<proteinExistence type="inferred from homology"/>
<dbReference type="PANTHER" id="PTHR30093:SF45">
    <property type="entry name" value="TYPE II SECRETION SYSTEM CORE PROTEIN G"/>
    <property type="match status" value="1"/>
</dbReference>
<evidence type="ECO:0000256" key="4">
    <source>
        <dbReference type="ARBA" id="ARBA00022475"/>
    </source>
</evidence>
<dbReference type="GO" id="GO:0015628">
    <property type="term" value="P:protein secretion by the type II secretion system"/>
    <property type="evidence" value="ECO:0007669"/>
    <property type="project" value="InterPro"/>
</dbReference>
<accession>A0A244CPS4</accession>
<dbReference type="AlphaFoldDB" id="A0A244CPS4"/>
<dbReference type="Proteomes" id="UP000194841">
    <property type="component" value="Unassembled WGS sequence"/>
</dbReference>
<evidence type="ECO:0000259" key="11">
    <source>
        <dbReference type="Pfam" id="PF08334"/>
    </source>
</evidence>
<name>A0A244CPS4_PSEDV</name>
<dbReference type="GO" id="GO:0005886">
    <property type="term" value="C:plasma membrane"/>
    <property type="evidence" value="ECO:0007669"/>
    <property type="project" value="UniProtKB-SubCell"/>
</dbReference>
<keyword evidence="5" id="KW-0488">Methylation</keyword>
<gene>
    <name evidence="12" type="ORF">B1199_11205</name>
</gene>
<dbReference type="EMBL" id="MWPV01000003">
    <property type="protein sequence ID" value="OUL57627.1"/>
    <property type="molecule type" value="Genomic_DNA"/>
</dbReference>
<evidence type="ECO:0000313" key="12">
    <source>
        <dbReference type="EMBL" id="OUL57627.1"/>
    </source>
</evidence>
<evidence type="ECO:0000256" key="10">
    <source>
        <dbReference type="SAM" id="MobiDB-lite"/>
    </source>
</evidence>
<dbReference type="Pfam" id="PF08334">
    <property type="entry name" value="T2SSG"/>
    <property type="match status" value="1"/>
</dbReference>
<dbReference type="NCBIfam" id="TIGR01710">
    <property type="entry name" value="typeII_sec_gspG"/>
    <property type="match status" value="1"/>
</dbReference>
<dbReference type="InterPro" id="IPR045584">
    <property type="entry name" value="Pilin-like"/>
</dbReference>
<protein>
    <recommendedName>
        <fullName evidence="3">Type II secretion system core protein G</fullName>
    </recommendedName>
</protein>
<dbReference type="PANTHER" id="PTHR30093">
    <property type="entry name" value="GENERAL SECRETION PATHWAY PROTEIN G"/>
    <property type="match status" value="1"/>
</dbReference>
<evidence type="ECO:0000256" key="2">
    <source>
        <dbReference type="ARBA" id="ARBA00009984"/>
    </source>
</evidence>
<evidence type="ECO:0000256" key="7">
    <source>
        <dbReference type="ARBA" id="ARBA00022692"/>
    </source>
</evidence>
<dbReference type="RefSeq" id="WP_086744213.1">
    <property type="nucleotide sequence ID" value="NZ_MWPV01000003.1"/>
</dbReference>
<dbReference type="SUPFAM" id="SSF54523">
    <property type="entry name" value="Pili subunits"/>
    <property type="match status" value="1"/>
</dbReference>
<dbReference type="InterPro" id="IPR010054">
    <property type="entry name" value="Type2_sec_GspG"/>
</dbReference>
<keyword evidence="13" id="KW-1185">Reference proteome</keyword>
<evidence type="ECO:0000313" key="13">
    <source>
        <dbReference type="Proteomes" id="UP000194841"/>
    </source>
</evidence>
<dbReference type="NCBIfam" id="TIGR02532">
    <property type="entry name" value="IV_pilin_GFxxxE"/>
    <property type="match status" value="1"/>
</dbReference>
<evidence type="ECO:0000256" key="9">
    <source>
        <dbReference type="ARBA" id="ARBA00023136"/>
    </source>
</evidence>
<dbReference type="Gene3D" id="3.30.700.10">
    <property type="entry name" value="Glycoprotein, Type 4 Pilin"/>
    <property type="match status" value="1"/>
</dbReference>
<evidence type="ECO:0000256" key="3">
    <source>
        <dbReference type="ARBA" id="ARBA00020042"/>
    </source>
</evidence>
<reference evidence="12 13" key="1">
    <citation type="submission" date="2017-02" db="EMBL/GenBank/DDBJ databases">
        <title>Pseudoalteromonas ulvae TC14 Genome.</title>
        <authorList>
            <person name="Molmeret M."/>
        </authorList>
    </citation>
    <scope>NUCLEOTIDE SEQUENCE [LARGE SCALE GENOMIC DNA]</scope>
    <source>
        <strain evidence="12">TC14</strain>
    </source>
</reference>
<keyword evidence="8" id="KW-1133">Transmembrane helix</keyword>
<keyword evidence="4" id="KW-1003">Cell membrane</keyword>
<dbReference type="InterPro" id="IPR013545">
    <property type="entry name" value="T2SS_protein-GspG_C"/>
</dbReference>
<evidence type="ECO:0000256" key="8">
    <source>
        <dbReference type="ARBA" id="ARBA00022989"/>
    </source>
</evidence>
<evidence type="ECO:0000256" key="6">
    <source>
        <dbReference type="ARBA" id="ARBA00022519"/>
    </source>
</evidence>
<keyword evidence="9" id="KW-0472">Membrane</keyword>
<evidence type="ECO:0000256" key="1">
    <source>
        <dbReference type="ARBA" id="ARBA00004377"/>
    </source>
</evidence>
<evidence type="ECO:0000256" key="5">
    <source>
        <dbReference type="ARBA" id="ARBA00022481"/>
    </source>
</evidence>
<dbReference type="InterPro" id="IPR000983">
    <property type="entry name" value="Bac_GSPG_pilin"/>
</dbReference>
<comment type="similarity">
    <text evidence="2">Belongs to the GSP G family.</text>
</comment>